<dbReference type="InterPro" id="IPR018294">
    <property type="entry name" value="ISPD_synthase_CS"/>
</dbReference>
<dbReference type="GO" id="GO:0050518">
    <property type="term" value="F:2-C-methyl-D-erythritol 4-phosphate cytidylyltransferase activity"/>
    <property type="evidence" value="ECO:0007669"/>
    <property type="project" value="UniProtKB-EC"/>
</dbReference>
<dbReference type="InterPro" id="IPR050088">
    <property type="entry name" value="IspD/TarI_cytidylyltransf_bact"/>
</dbReference>
<dbReference type="SUPFAM" id="SSF53448">
    <property type="entry name" value="Nucleotide-diphospho-sugar transferases"/>
    <property type="match status" value="1"/>
</dbReference>
<dbReference type="InterPro" id="IPR001228">
    <property type="entry name" value="IspD"/>
</dbReference>
<dbReference type="PANTHER" id="PTHR32125">
    <property type="entry name" value="2-C-METHYL-D-ERYTHRITOL 4-PHOSPHATE CYTIDYLYLTRANSFERASE, CHLOROPLASTIC"/>
    <property type="match status" value="1"/>
</dbReference>
<accession>A0ABW2NUJ5</accession>
<evidence type="ECO:0000256" key="5">
    <source>
        <dbReference type="ARBA" id="ARBA00022695"/>
    </source>
</evidence>
<evidence type="ECO:0000256" key="4">
    <source>
        <dbReference type="ARBA" id="ARBA00022679"/>
    </source>
</evidence>
<gene>
    <name evidence="7 8" type="primary">ispD</name>
    <name evidence="8" type="ORF">ACFQPF_13475</name>
</gene>
<feature type="site" description="Transition state stabilizer" evidence="7">
    <location>
        <position position="22"/>
    </location>
</feature>
<dbReference type="InterPro" id="IPR034683">
    <property type="entry name" value="IspD/TarI"/>
</dbReference>
<dbReference type="Proteomes" id="UP001596549">
    <property type="component" value="Unassembled WGS sequence"/>
</dbReference>
<dbReference type="CDD" id="cd02516">
    <property type="entry name" value="CDP-ME_synthetase"/>
    <property type="match status" value="1"/>
</dbReference>
<evidence type="ECO:0000256" key="1">
    <source>
        <dbReference type="ARBA" id="ARBA00001282"/>
    </source>
</evidence>
<evidence type="ECO:0000256" key="3">
    <source>
        <dbReference type="ARBA" id="ARBA00009789"/>
    </source>
</evidence>
<keyword evidence="4 7" id="KW-0808">Transferase</keyword>
<evidence type="ECO:0000256" key="7">
    <source>
        <dbReference type="HAMAP-Rule" id="MF_00108"/>
    </source>
</evidence>
<dbReference type="Gene3D" id="3.90.550.10">
    <property type="entry name" value="Spore Coat Polysaccharide Biosynthesis Protein SpsA, Chain A"/>
    <property type="match status" value="1"/>
</dbReference>
<feature type="site" description="Positions MEP for the nucleophilic attack" evidence="7">
    <location>
        <position position="153"/>
    </location>
</feature>
<sequence>MDYNVIILAAGQGKRMNAGKNKQWIELDGMPVIAHTVKVFEQDPWCARIILVGNEREITLLEEFRQFYSYRKIMKIVPGGKERQDSVHEGLKALDDGDSLVLIHDGARPFAAEKDIHALAEKAAETGAAVLAVPVKDTIKHISEGQVTHTMDRSSLWAAQTPQAFRLSLIKKAHEQACTEGYVGTDDASLAEKYNLTVAVVEGDYRNIKLTTADDLLFAKAILRERQEAH</sequence>
<reference evidence="9" key="1">
    <citation type="journal article" date="2019" name="Int. J. Syst. Evol. Microbiol.">
        <title>The Global Catalogue of Microorganisms (GCM) 10K type strain sequencing project: providing services to taxonomists for standard genome sequencing and annotation.</title>
        <authorList>
            <consortium name="The Broad Institute Genomics Platform"/>
            <consortium name="The Broad Institute Genome Sequencing Center for Infectious Disease"/>
            <person name="Wu L."/>
            <person name="Ma J."/>
        </authorList>
    </citation>
    <scope>NUCLEOTIDE SEQUENCE [LARGE SCALE GENOMIC DNA]</scope>
    <source>
        <strain evidence="9">NBRC 106396</strain>
    </source>
</reference>
<evidence type="ECO:0000313" key="8">
    <source>
        <dbReference type="EMBL" id="MFC7372683.1"/>
    </source>
</evidence>
<dbReference type="Pfam" id="PF01128">
    <property type="entry name" value="IspD"/>
    <property type="match status" value="1"/>
</dbReference>
<evidence type="ECO:0000313" key="9">
    <source>
        <dbReference type="Proteomes" id="UP001596549"/>
    </source>
</evidence>
<comment type="catalytic activity">
    <reaction evidence="1 7">
        <text>2-C-methyl-D-erythritol 4-phosphate + CTP + H(+) = 4-CDP-2-C-methyl-D-erythritol + diphosphate</text>
        <dbReference type="Rhea" id="RHEA:13429"/>
        <dbReference type="ChEBI" id="CHEBI:15378"/>
        <dbReference type="ChEBI" id="CHEBI:33019"/>
        <dbReference type="ChEBI" id="CHEBI:37563"/>
        <dbReference type="ChEBI" id="CHEBI:57823"/>
        <dbReference type="ChEBI" id="CHEBI:58262"/>
        <dbReference type="EC" id="2.7.7.60"/>
    </reaction>
</comment>
<keyword evidence="6 7" id="KW-0414">Isoprene biosynthesis</keyword>
<dbReference type="EC" id="2.7.7.60" evidence="7"/>
<proteinExistence type="inferred from homology"/>
<keyword evidence="9" id="KW-1185">Reference proteome</keyword>
<protein>
    <recommendedName>
        <fullName evidence="7">2-C-methyl-D-erythritol 4-phosphate cytidylyltransferase</fullName>
        <ecNumber evidence="7">2.7.7.60</ecNumber>
    </recommendedName>
    <alternativeName>
        <fullName evidence="7">4-diphosphocytidyl-2C-methyl-D-erythritol synthase</fullName>
    </alternativeName>
    <alternativeName>
        <fullName evidence="7">MEP cytidylyltransferase</fullName>
        <shortName evidence="7">MCT</shortName>
    </alternativeName>
</protein>
<organism evidence="8 9">
    <name type="scientific">Fictibacillus iocasae</name>
    <dbReference type="NCBI Taxonomy" id="2715437"/>
    <lineage>
        <taxon>Bacteria</taxon>
        <taxon>Bacillati</taxon>
        <taxon>Bacillota</taxon>
        <taxon>Bacilli</taxon>
        <taxon>Bacillales</taxon>
        <taxon>Fictibacillaceae</taxon>
        <taxon>Fictibacillus</taxon>
    </lineage>
</organism>
<dbReference type="PROSITE" id="PS01295">
    <property type="entry name" value="ISPD"/>
    <property type="match status" value="1"/>
</dbReference>
<dbReference type="RefSeq" id="WP_379750247.1">
    <property type="nucleotide sequence ID" value="NZ_JBHTCP010000045.1"/>
</dbReference>
<dbReference type="InterPro" id="IPR029044">
    <property type="entry name" value="Nucleotide-diphossugar_trans"/>
</dbReference>
<comment type="pathway">
    <text evidence="2 7">Isoprenoid biosynthesis; isopentenyl diphosphate biosynthesis via DXP pathway; isopentenyl diphosphate from 1-deoxy-D-xylulose 5-phosphate: step 2/6.</text>
</comment>
<comment type="caution">
    <text evidence="8">The sequence shown here is derived from an EMBL/GenBank/DDBJ whole genome shotgun (WGS) entry which is preliminary data.</text>
</comment>
<dbReference type="HAMAP" id="MF_00108">
    <property type="entry name" value="IspD"/>
    <property type="match status" value="1"/>
</dbReference>
<name>A0ABW2NUJ5_9BACL</name>
<feature type="site" description="Transition state stabilizer" evidence="7">
    <location>
        <position position="15"/>
    </location>
</feature>
<evidence type="ECO:0000256" key="2">
    <source>
        <dbReference type="ARBA" id="ARBA00004787"/>
    </source>
</evidence>
<comment type="similarity">
    <text evidence="3 7">Belongs to the IspD/TarI cytidylyltransferase family. IspD subfamily.</text>
</comment>
<dbReference type="NCBIfam" id="TIGR00453">
    <property type="entry name" value="ispD"/>
    <property type="match status" value="1"/>
</dbReference>
<feature type="site" description="Positions MEP for the nucleophilic attack" evidence="7">
    <location>
        <position position="209"/>
    </location>
</feature>
<dbReference type="EMBL" id="JBHTCP010000045">
    <property type="protein sequence ID" value="MFC7372683.1"/>
    <property type="molecule type" value="Genomic_DNA"/>
</dbReference>
<evidence type="ECO:0000256" key="6">
    <source>
        <dbReference type="ARBA" id="ARBA00023229"/>
    </source>
</evidence>
<keyword evidence="5 7" id="KW-0548">Nucleotidyltransferase</keyword>
<comment type="function">
    <text evidence="7">Catalyzes the formation of 4-diphosphocytidyl-2-C-methyl-D-erythritol from CTP and 2-C-methyl-D-erythritol 4-phosphate (MEP).</text>
</comment>
<dbReference type="PANTHER" id="PTHR32125:SF4">
    <property type="entry name" value="2-C-METHYL-D-ERYTHRITOL 4-PHOSPHATE CYTIDYLYLTRANSFERASE, CHLOROPLASTIC"/>
    <property type="match status" value="1"/>
</dbReference>